<keyword evidence="2" id="KW-1185">Reference proteome</keyword>
<dbReference type="Proteomes" id="UP001076464">
    <property type="component" value="Unassembled WGS sequence"/>
</dbReference>
<sequence>MPSAIPPSCCAGLRPTLLQGWRQGLPLHSSPFREMAARSGATPHELLRTCAQLQRDGELQPIHARWGEALPRERWLLFFDNADEALAGAMAGLPGCLRIERCAAEGDPPWLWAELEALDGAALKAQLNCLPALPAAKLRLAAAANAAAGPCADPQLAAYLERGVPLCANPYAACARRLGRSERGLLAALLNWQRAGELQGLVLTPAPPRGSRPGWIALWQQAPALQALHELPGLERLLPAPARGDWPWALSAVLSGAARPAEMPAGARCLRLHIQQPREAALLFQGPG</sequence>
<comment type="caution">
    <text evidence="1">The sequence shown here is derived from an EMBL/GenBank/DDBJ whole genome shotgun (WGS) entry which is preliminary data.</text>
</comment>
<name>A0ACC6C4T0_9BURK</name>
<accession>A0ACC6C4T0</accession>
<reference evidence="1" key="1">
    <citation type="submission" date="2022-08" db="EMBL/GenBank/DDBJ databases">
        <title>Genome sequencing of Pelomonas sp. UHG3.</title>
        <authorList>
            <person name="So Y."/>
        </authorList>
    </citation>
    <scope>NUCLEOTIDE SEQUENCE</scope>
    <source>
        <strain evidence="1">UHG3</strain>
    </source>
</reference>
<evidence type="ECO:0000313" key="1">
    <source>
        <dbReference type="EMBL" id="MCY4743389.1"/>
    </source>
</evidence>
<protein>
    <submittedName>
        <fullName evidence="1">Uncharacterized protein</fullName>
    </submittedName>
</protein>
<evidence type="ECO:0000313" key="2">
    <source>
        <dbReference type="Proteomes" id="UP001076464"/>
    </source>
</evidence>
<organism evidence="1 2">
    <name type="scientific">Roseateles hydrophilus</name>
    <dbReference type="NCBI Taxonomy" id="2975054"/>
    <lineage>
        <taxon>Bacteria</taxon>
        <taxon>Pseudomonadati</taxon>
        <taxon>Pseudomonadota</taxon>
        <taxon>Betaproteobacteria</taxon>
        <taxon>Burkholderiales</taxon>
        <taxon>Sphaerotilaceae</taxon>
        <taxon>Roseateles</taxon>
    </lineage>
</organism>
<dbReference type="EMBL" id="JAPPUY010000001">
    <property type="protein sequence ID" value="MCY4743389.1"/>
    <property type="molecule type" value="Genomic_DNA"/>
</dbReference>
<gene>
    <name evidence="1" type="ORF">NYO99_00205</name>
</gene>
<proteinExistence type="predicted"/>